<accession>A0A914IBS5</accession>
<dbReference type="WBParaSite" id="Gr19_v10_g8477.t1">
    <property type="protein sequence ID" value="Gr19_v10_g8477.t1"/>
    <property type="gene ID" value="Gr19_v10_g8477"/>
</dbReference>
<keyword evidence="3" id="KW-1185">Reference proteome</keyword>
<organism evidence="3 4">
    <name type="scientific">Globodera rostochiensis</name>
    <name type="common">Golden nematode worm</name>
    <name type="synonym">Heterodera rostochiensis</name>
    <dbReference type="NCBI Taxonomy" id="31243"/>
    <lineage>
        <taxon>Eukaryota</taxon>
        <taxon>Metazoa</taxon>
        <taxon>Ecdysozoa</taxon>
        <taxon>Nematoda</taxon>
        <taxon>Chromadorea</taxon>
        <taxon>Rhabditida</taxon>
        <taxon>Tylenchina</taxon>
        <taxon>Tylenchomorpha</taxon>
        <taxon>Tylenchoidea</taxon>
        <taxon>Heteroderidae</taxon>
        <taxon>Heteroderinae</taxon>
        <taxon>Globodera</taxon>
    </lineage>
</organism>
<feature type="region of interest" description="Disordered" evidence="2">
    <location>
        <begin position="80"/>
        <end position="128"/>
    </location>
</feature>
<sequence>MTNSFVLLGRRPRSLEGLSERSRSYLSRGRERVKAFLMATEEVEVRNVHVTEPGGSCSICQFLGVLYPAKSMAAFFTNDRQQHTGRMDKPTTPEQQTADDISMEADDAPTTAETTEDKSASGKTPLTERTQQIAAQLRGVVEEALAAQREQFLEEVRRLQAENLRFRAENLRFQEEMRRLQEEASTARIAAAFFWLVCCQLYASNGAT</sequence>
<proteinExistence type="predicted"/>
<feature type="coiled-coil region" evidence="1">
    <location>
        <begin position="142"/>
        <end position="190"/>
    </location>
</feature>
<evidence type="ECO:0000313" key="4">
    <source>
        <dbReference type="WBParaSite" id="Gr19_v10_g8477.t1"/>
    </source>
</evidence>
<protein>
    <submittedName>
        <fullName evidence="4">Uncharacterized protein</fullName>
    </submittedName>
</protein>
<evidence type="ECO:0000256" key="2">
    <source>
        <dbReference type="SAM" id="MobiDB-lite"/>
    </source>
</evidence>
<feature type="compositionally biased region" description="Basic and acidic residues" evidence="2">
    <location>
        <begin position="80"/>
        <end position="91"/>
    </location>
</feature>
<keyword evidence="1" id="KW-0175">Coiled coil</keyword>
<evidence type="ECO:0000256" key="1">
    <source>
        <dbReference type="SAM" id="Coils"/>
    </source>
</evidence>
<dbReference type="AlphaFoldDB" id="A0A914IBS5"/>
<reference evidence="4" key="1">
    <citation type="submission" date="2022-11" db="UniProtKB">
        <authorList>
            <consortium name="WormBaseParasite"/>
        </authorList>
    </citation>
    <scope>IDENTIFICATION</scope>
</reference>
<dbReference type="Proteomes" id="UP000887572">
    <property type="component" value="Unplaced"/>
</dbReference>
<name>A0A914IBS5_GLORO</name>
<evidence type="ECO:0000313" key="3">
    <source>
        <dbReference type="Proteomes" id="UP000887572"/>
    </source>
</evidence>